<feature type="active site" description="Nucleophile" evidence="7">
    <location>
        <position position="329"/>
    </location>
</feature>
<comment type="caution">
    <text evidence="11">The sequence shown here is derived from an EMBL/GenBank/DDBJ whole genome shotgun (WGS) entry which is preliminary data.</text>
</comment>
<feature type="active site" description="Proton donor/acceptor" evidence="7">
    <location>
        <position position="313"/>
    </location>
</feature>
<evidence type="ECO:0000256" key="5">
    <source>
        <dbReference type="ARBA" id="ARBA00022984"/>
    </source>
</evidence>
<evidence type="ECO:0000256" key="7">
    <source>
        <dbReference type="PROSITE-ProRule" id="PRU01373"/>
    </source>
</evidence>
<dbReference type="PANTHER" id="PTHR30582">
    <property type="entry name" value="L,D-TRANSPEPTIDASE"/>
    <property type="match status" value="1"/>
</dbReference>
<dbReference type="Proteomes" id="UP000234479">
    <property type="component" value="Unassembled WGS sequence"/>
</dbReference>
<feature type="domain" description="L,D-TPase catalytic" evidence="10">
    <location>
        <begin position="221"/>
        <end position="353"/>
    </location>
</feature>
<keyword evidence="12" id="KW-1185">Reference proteome</keyword>
<dbReference type="PANTHER" id="PTHR30582:SF30">
    <property type="entry name" value="BLR4375 PROTEIN"/>
    <property type="match status" value="1"/>
</dbReference>
<dbReference type="UniPathway" id="UPA00219"/>
<feature type="region of interest" description="Disordered" evidence="8">
    <location>
        <begin position="22"/>
        <end position="51"/>
    </location>
</feature>
<keyword evidence="6 7" id="KW-0961">Cell wall biogenesis/degradation</keyword>
<comment type="pathway">
    <text evidence="1 7">Cell wall biogenesis; peptidoglycan biosynthesis.</text>
</comment>
<feature type="compositionally biased region" description="Low complexity" evidence="8">
    <location>
        <begin position="35"/>
        <end position="47"/>
    </location>
</feature>
<dbReference type="SUPFAM" id="SSF47090">
    <property type="entry name" value="PGBD-like"/>
    <property type="match status" value="1"/>
</dbReference>
<sequence>MPSTFRLAALMAGCALAAAACSKGEDKAEAPPPAAAGAQQPKAAPAANGRSPLAQAVEAAGPQDAPPADPSMIAPSLVRVQVLLDRARFSPGSIDGVTGTNLRLAIEAFQQARGLTVDGQVTPDLWKALIEADGGPVLTDYVITPEDVKGPFVKSIPKDDYEAMAKLPALSYTGPLEALAERFHMDEALLQALNPGADFTKAGAKIAVVALGPAELPARVTRIEIDKGVGQVRAFDAQDVLQAVYPATVGSTERPAPSGELAVNTVAPRPTYTYDPSRLTFGKPKGKLTIKAGPNNPVGGTWIDLTKDTYGIHGTPDPKLVNKRASHGCVRLTNWDAAQLGKAVEKGAKVVFMGEEARAG</sequence>
<evidence type="ECO:0000256" key="3">
    <source>
        <dbReference type="ARBA" id="ARBA00022679"/>
    </source>
</evidence>
<dbReference type="InterPro" id="IPR050979">
    <property type="entry name" value="LD-transpeptidase"/>
</dbReference>
<dbReference type="InterPro" id="IPR005490">
    <property type="entry name" value="LD_TPept_cat_dom"/>
</dbReference>
<dbReference type="InterPro" id="IPR002477">
    <property type="entry name" value="Peptidoglycan-bd-like"/>
</dbReference>
<evidence type="ECO:0000256" key="9">
    <source>
        <dbReference type="SAM" id="SignalP"/>
    </source>
</evidence>
<accession>A0A2N5DCY0</accession>
<evidence type="ECO:0000313" key="11">
    <source>
        <dbReference type="EMBL" id="PLR23816.1"/>
    </source>
</evidence>
<dbReference type="GO" id="GO:0016740">
    <property type="term" value="F:transferase activity"/>
    <property type="evidence" value="ECO:0007669"/>
    <property type="project" value="UniProtKB-KW"/>
</dbReference>
<dbReference type="PROSITE" id="PS52029">
    <property type="entry name" value="LD_TPASE"/>
    <property type="match status" value="1"/>
</dbReference>
<evidence type="ECO:0000259" key="10">
    <source>
        <dbReference type="PROSITE" id="PS52029"/>
    </source>
</evidence>
<organism evidence="11 12">
    <name type="scientific">Caulobacter zeae</name>
    <dbReference type="NCBI Taxonomy" id="2055137"/>
    <lineage>
        <taxon>Bacteria</taxon>
        <taxon>Pseudomonadati</taxon>
        <taxon>Pseudomonadota</taxon>
        <taxon>Alphaproteobacteria</taxon>
        <taxon>Caulobacterales</taxon>
        <taxon>Caulobacteraceae</taxon>
        <taxon>Caulobacter</taxon>
    </lineage>
</organism>
<dbReference type="InterPro" id="IPR036366">
    <property type="entry name" value="PGBDSf"/>
</dbReference>
<feature type="signal peptide" evidence="9">
    <location>
        <begin position="1"/>
        <end position="17"/>
    </location>
</feature>
<dbReference type="AlphaFoldDB" id="A0A2N5DCY0"/>
<proteinExistence type="inferred from homology"/>
<dbReference type="Gene3D" id="1.10.101.10">
    <property type="entry name" value="PGBD-like superfamily/PGBD"/>
    <property type="match status" value="1"/>
</dbReference>
<name>A0A2N5DCY0_9CAUL</name>
<evidence type="ECO:0000256" key="6">
    <source>
        <dbReference type="ARBA" id="ARBA00023316"/>
    </source>
</evidence>
<evidence type="ECO:0000256" key="1">
    <source>
        <dbReference type="ARBA" id="ARBA00004752"/>
    </source>
</evidence>
<evidence type="ECO:0000256" key="4">
    <source>
        <dbReference type="ARBA" id="ARBA00022960"/>
    </source>
</evidence>
<dbReference type="InterPro" id="IPR038063">
    <property type="entry name" value="Transpep_catalytic_dom"/>
</dbReference>
<dbReference type="SUPFAM" id="SSF141523">
    <property type="entry name" value="L,D-transpeptidase catalytic domain-like"/>
    <property type="match status" value="1"/>
</dbReference>
<keyword evidence="4 7" id="KW-0133">Cell shape</keyword>
<keyword evidence="9" id="KW-0732">Signal</keyword>
<dbReference type="CDD" id="cd16913">
    <property type="entry name" value="YkuD_like"/>
    <property type="match status" value="1"/>
</dbReference>
<dbReference type="OrthoDB" id="9787225at2"/>
<dbReference type="GO" id="GO:0008360">
    <property type="term" value="P:regulation of cell shape"/>
    <property type="evidence" value="ECO:0007669"/>
    <property type="project" value="UniProtKB-UniRule"/>
</dbReference>
<evidence type="ECO:0000256" key="2">
    <source>
        <dbReference type="ARBA" id="ARBA00005992"/>
    </source>
</evidence>
<dbReference type="EMBL" id="PJRS01000028">
    <property type="protein sequence ID" value="PLR23816.1"/>
    <property type="molecule type" value="Genomic_DNA"/>
</dbReference>
<dbReference type="GO" id="GO:0005576">
    <property type="term" value="C:extracellular region"/>
    <property type="evidence" value="ECO:0007669"/>
    <property type="project" value="TreeGrafter"/>
</dbReference>
<keyword evidence="3" id="KW-0808">Transferase</keyword>
<protein>
    <recommendedName>
        <fullName evidence="10">L,D-TPase catalytic domain-containing protein</fullName>
    </recommendedName>
</protein>
<dbReference type="Pfam" id="PF03734">
    <property type="entry name" value="YkuD"/>
    <property type="match status" value="1"/>
</dbReference>
<dbReference type="GO" id="GO:0018104">
    <property type="term" value="P:peptidoglycan-protein cross-linking"/>
    <property type="evidence" value="ECO:0007669"/>
    <property type="project" value="TreeGrafter"/>
</dbReference>
<dbReference type="GO" id="GO:0071555">
    <property type="term" value="P:cell wall organization"/>
    <property type="evidence" value="ECO:0007669"/>
    <property type="project" value="UniProtKB-UniRule"/>
</dbReference>
<evidence type="ECO:0000256" key="8">
    <source>
        <dbReference type="SAM" id="MobiDB-lite"/>
    </source>
</evidence>
<dbReference type="InterPro" id="IPR036365">
    <property type="entry name" value="PGBD-like_sf"/>
</dbReference>
<feature type="chain" id="PRO_5014911233" description="L,D-TPase catalytic domain-containing protein" evidence="9">
    <location>
        <begin position="18"/>
        <end position="360"/>
    </location>
</feature>
<gene>
    <name evidence="11" type="ORF">SGCZBJ_14590</name>
</gene>
<dbReference type="Gene3D" id="2.40.440.10">
    <property type="entry name" value="L,D-transpeptidase catalytic domain-like"/>
    <property type="match status" value="1"/>
</dbReference>
<dbReference type="RefSeq" id="WP_101718724.1">
    <property type="nucleotide sequence ID" value="NZ_PJRS01000028.1"/>
</dbReference>
<reference evidence="11 12" key="1">
    <citation type="submission" date="2017-12" db="EMBL/GenBank/DDBJ databases">
        <title>The genome sequence of Caulobacter sp. 410.</title>
        <authorList>
            <person name="Gao J."/>
            <person name="Mao X."/>
            <person name="Sun J."/>
        </authorList>
    </citation>
    <scope>NUCLEOTIDE SEQUENCE [LARGE SCALE GENOMIC DNA]</scope>
    <source>
        <strain evidence="11 12">410</strain>
    </source>
</reference>
<keyword evidence="5 7" id="KW-0573">Peptidoglycan synthesis</keyword>
<comment type="similarity">
    <text evidence="2">Belongs to the YkuD family.</text>
</comment>
<evidence type="ECO:0000313" key="12">
    <source>
        <dbReference type="Proteomes" id="UP000234479"/>
    </source>
</evidence>
<dbReference type="PROSITE" id="PS51257">
    <property type="entry name" value="PROKAR_LIPOPROTEIN"/>
    <property type="match status" value="1"/>
</dbReference>
<dbReference type="GO" id="GO:0071972">
    <property type="term" value="F:peptidoglycan L,D-transpeptidase activity"/>
    <property type="evidence" value="ECO:0007669"/>
    <property type="project" value="TreeGrafter"/>
</dbReference>
<dbReference type="Pfam" id="PF01471">
    <property type="entry name" value="PG_binding_1"/>
    <property type="match status" value="1"/>
</dbReference>